<protein>
    <submittedName>
        <fullName evidence="2">ARAD1C12496p</fullName>
    </submittedName>
</protein>
<dbReference type="Pfam" id="PF10454">
    <property type="entry name" value="DUF2458"/>
    <property type="match status" value="1"/>
</dbReference>
<evidence type="ECO:0000313" key="2">
    <source>
        <dbReference type="EMBL" id="CDP34447.1"/>
    </source>
</evidence>
<reference evidence="2" key="1">
    <citation type="submission" date="2014-02" db="EMBL/GenBank/DDBJ databases">
        <authorList>
            <person name="Genoscope - CEA"/>
        </authorList>
    </citation>
    <scope>NUCLEOTIDE SEQUENCE</scope>
    <source>
        <strain evidence="2">LS3</strain>
    </source>
</reference>
<evidence type="ECO:0000256" key="1">
    <source>
        <dbReference type="SAM" id="MobiDB-lite"/>
    </source>
</evidence>
<accession>A0A060T6A6</accession>
<sequence length="190" mass="21912">MSSQVWSLLEKLSQVQSRESEESSSSQRLPQANHQGFGPDPTEISTYPQALKYIVTYLVPNEKAMGEIRRMVQNQDRKEAEWTKSRDQLVKRQKSRHQGQQELENVLRMVGGSTEALSQEGPSDEEKNKKELQALDTKIYKSMQSQAREQEELLRIMGVPLFCMRSDITCDPDKLSTDKRKVLELLRDLI</sequence>
<dbReference type="PhylomeDB" id="A0A060T6A6"/>
<reference evidence="2" key="2">
    <citation type="submission" date="2014-06" db="EMBL/GenBank/DDBJ databases">
        <title>The complete genome of Blastobotrys (Arxula) adeninivorans LS3 - a yeast of biotechnological interest.</title>
        <authorList>
            <person name="Kunze G."/>
            <person name="Gaillardin C."/>
            <person name="Czernicka M."/>
            <person name="Durrens P."/>
            <person name="Martin T."/>
            <person name="Boer E."/>
            <person name="Gabaldon T."/>
            <person name="Cruz J."/>
            <person name="Talla E."/>
            <person name="Marck C."/>
            <person name="Goffeau A."/>
            <person name="Barbe V."/>
            <person name="Baret P."/>
            <person name="Baronian K."/>
            <person name="Beier S."/>
            <person name="Bleykasten C."/>
            <person name="Bode R."/>
            <person name="Casaregola S."/>
            <person name="Despons L."/>
            <person name="Fairhead C."/>
            <person name="Giersberg M."/>
            <person name="Gierski P."/>
            <person name="Hahnel U."/>
            <person name="Hartmann A."/>
            <person name="Jankowska D."/>
            <person name="Jubin C."/>
            <person name="Jung P."/>
            <person name="Lafontaine I."/>
            <person name="Leh-Louis V."/>
            <person name="Lemaire M."/>
            <person name="Marcet-Houben M."/>
            <person name="Mascher M."/>
            <person name="Morel G."/>
            <person name="Richard G.-F."/>
            <person name="Riechen J."/>
            <person name="Sacerdot C."/>
            <person name="Sarkar A."/>
            <person name="Savel G."/>
            <person name="Schacherer J."/>
            <person name="Sherman D."/>
            <person name="Straub M.-L."/>
            <person name="Stein N."/>
            <person name="Thierry A."/>
            <person name="Trautwein-Schult A."/>
            <person name="Westhof E."/>
            <person name="Worch S."/>
            <person name="Dujon B."/>
            <person name="Souciet J.-L."/>
            <person name="Wincker P."/>
            <person name="Scholz U."/>
            <person name="Neuveglise N."/>
        </authorList>
    </citation>
    <scope>NUCLEOTIDE SEQUENCE</scope>
    <source>
        <strain evidence="2">LS3</strain>
    </source>
</reference>
<organism evidence="2">
    <name type="scientific">Blastobotrys adeninivorans</name>
    <name type="common">Yeast</name>
    <name type="synonym">Arxula adeninivorans</name>
    <dbReference type="NCBI Taxonomy" id="409370"/>
    <lineage>
        <taxon>Eukaryota</taxon>
        <taxon>Fungi</taxon>
        <taxon>Dikarya</taxon>
        <taxon>Ascomycota</taxon>
        <taxon>Saccharomycotina</taxon>
        <taxon>Dipodascomycetes</taxon>
        <taxon>Dipodascales</taxon>
        <taxon>Trichomonascaceae</taxon>
        <taxon>Blastobotrys</taxon>
    </lineage>
</organism>
<feature type="compositionally biased region" description="Basic and acidic residues" evidence="1">
    <location>
        <begin position="73"/>
        <end position="90"/>
    </location>
</feature>
<gene>
    <name evidence="2" type="ORF">GNLVRS02_ARAD1C12496g</name>
</gene>
<feature type="region of interest" description="Disordered" evidence="1">
    <location>
        <begin position="16"/>
        <end position="45"/>
    </location>
</feature>
<feature type="region of interest" description="Disordered" evidence="1">
    <location>
        <begin position="73"/>
        <end position="103"/>
    </location>
</feature>
<dbReference type="AlphaFoldDB" id="A0A060T6A6"/>
<dbReference type="InterPro" id="IPR018858">
    <property type="entry name" value="DUF2458"/>
</dbReference>
<feature type="compositionally biased region" description="Low complexity" evidence="1">
    <location>
        <begin position="16"/>
        <end position="28"/>
    </location>
</feature>
<proteinExistence type="predicted"/>
<name>A0A060T6A6_BLAAD</name>
<dbReference type="EMBL" id="HG937693">
    <property type="protein sequence ID" value="CDP34447.1"/>
    <property type="molecule type" value="Genomic_DNA"/>
</dbReference>